<feature type="domain" description="Transposase IS200-like" evidence="1">
    <location>
        <begin position="16"/>
        <end position="163"/>
    </location>
</feature>
<accession>A0A2M6YTS8</accession>
<reference evidence="3" key="1">
    <citation type="submission" date="2017-09" db="EMBL/GenBank/DDBJ databases">
        <title>Depth-based differentiation of microbial function through sediment-hosted aquifers and enrichment of novel symbionts in the deep terrestrial subsurface.</title>
        <authorList>
            <person name="Probst A.J."/>
            <person name="Ladd B."/>
            <person name="Jarett J.K."/>
            <person name="Geller-Mcgrath D.E."/>
            <person name="Sieber C.M.K."/>
            <person name="Emerson J.B."/>
            <person name="Anantharaman K."/>
            <person name="Thomas B.C."/>
            <person name="Malmstrom R."/>
            <person name="Stieglmeier M."/>
            <person name="Klingl A."/>
            <person name="Woyke T."/>
            <person name="Ryan C.M."/>
            <person name="Banfield J.F."/>
        </authorList>
    </citation>
    <scope>NUCLEOTIDE SEQUENCE [LARGE SCALE GENOMIC DNA]</scope>
</reference>
<dbReference type="SMART" id="SM01321">
    <property type="entry name" value="Y1_Tnp"/>
    <property type="match status" value="1"/>
</dbReference>
<dbReference type="PANTHER" id="PTHR36966:SF1">
    <property type="entry name" value="REP-ASSOCIATED TYROSINE TRANSPOSASE"/>
    <property type="match status" value="1"/>
</dbReference>
<evidence type="ECO:0000313" key="3">
    <source>
        <dbReference type="Proteomes" id="UP000230184"/>
    </source>
</evidence>
<dbReference type="GO" id="GO:0004803">
    <property type="term" value="F:transposase activity"/>
    <property type="evidence" value="ECO:0007669"/>
    <property type="project" value="InterPro"/>
</dbReference>
<protein>
    <submittedName>
        <fullName evidence="2">Transposase</fullName>
    </submittedName>
</protein>
<sequence>MTKNRQSIRLKKYDYSQSGLYFVTICAQNRECLFGDIVDEKMIFNDVGNMIEKQWNNIPERFNVVVLDTFQIMPNHIHMIIHIVGATLVVAPSIRAGIKPAPTTTLGNIIGAFKSLTAHEYIMGVKNNGWKSFDKRLWQRNYYEHIIRNESDLNKIREYIKNNPLFWLKDVNNPTKYV</sequence>
<evidence type="ECO:0000259" key="1">
    <source>
        <dbReference type="SMART" id="SM01321"/>
    </source>
</evidence>
<organism evidence="2 3">
    <name type="scientific">Candidatus Roizmanbacteria bacterium CG07_land_8_20_14_0_80_34_15</name>
    <dbReference type="NCBI Taxonomy" id="1974849"/>
    <lineage>
        <taxon>Bacteria</taxon>
        <taxon>Candidatus Roizmaniibacteriota</taxon>
    </lineage>
</organism>
<comment type="caution">
    <text evidence="2">The sequence shown here is derived from an EMBL/GenBank/DDBJ whole genome shotgun (WGS) entry which is preliminary data.</text>
</comment>
<dbReference type="AlphaFoldDB" id="A0A2M6YTS8"/>
<dbReference type="InterPro" id="IPR036515">
    <property type="entry name" value="Transposase_17_sf"/>
</dbReference>
<dbReference type="InterPro" id="IPR052715">
    <property type="entry name" value="RAYT_transposase"/>
</dbReference>
<dbReference type="GO" id="GO:0043565">
    <property type="term" value="F:sequence-specific DNA binding"/>
    <property type="evidence" value="ECO:0007669"/>
    <property type="project" value="TreeGrafter"/>
</dbReference>
<gene>
    <name evidence="2" type="ORF">COT02_03770</name>
</gene>
<dbReference type="Proteomes" id="UP000230184">
    <property type="component" value="Unassembled WGS sequence"/>
</dbReference>
<dbReference type="EMBL" id="PEWY01000109">
    <property type="protein sequence ID" value="PIU36873.1"/>
    <property type="molecule type" value="Genomic_DNA"/>
</dbReference>
<dbReference type="InterPro" id="IPR002686">
    <property type="entry name" value="Transposase_17"/>
</dbReference>
<evidence type="ECO:0000313" key="2">
    <source>
        <dbReference type="EMBL" id="PIU36873.1"/>
    </source>
</evidence>
<name>A0A2M6YTS8_9BACT</name>
<proteinExistence type="predicted"/>
<dbReference type="GO" id="GO:0006313">
    <property type="term" value="P:DNA transposition"/>
    <property type="evidence" value="ECO:0007669"/>
    <property type="project" value="InterPro"/>
</dbReference>
<dbReference type="Gene3D" id="3.30.70.1290">
    <property type="entry name" value="Transposase IS200-like"/>
    <property type="match status" value="1"/>
</dbReference>
<dbReference type="PANTHER" id="PTHR36966">
    <property type="entry name" value="REP-ASSOCIATED TYROSINE TRANSPOSASE"/>
    <property type="match status" value="1"/>
</dbReference>
<dbReference type="SUPFAM" id="SSF143422">
    <property type="entry name" value="Transposase IS200-like"/>
    <property type="match status" value="1"/>
</dbReference>